<dbReference type="InterPro" id="IPR003673">
    <property type="entry name" value="CoA-Trfase_fam_III"/>
</dbReference>
<dbReference type="SUPFAM" id="SSF89796">
    <property type="entry name" value="CoA-transferase family III (CaiB/BaiF)"/>
    <property type="match status" value="1"/>
</dbReference>
<evidence type="ECO:0008006" key="4">
    <source>
        <dbReference type="Google" id="ProtNLM"/>
    </source>
</evidence>
<dbReference type="Gene3D" id="3.40.50.10540">
    <property type="entry name" value="Crotonobetainyl-coa:carnitine coa-transferase, domain 1"/>
    <property type="match status" value="1"/>
</dbReference>
<keyword evidence="3" id="KW-1185">Reference proteome</keyword>
<dbReference type="OrthoDB" id="9797653at2"/>
<comment type="caution">
    <text evidence="2">The sequence shown here is derived from an EMBL/GenBank/DDBJ whole genome shotgun (WGS) entry which is preliminary data.</text>
</comment>
<keyword evidence="1" id="KW-0808">Transferase</keyword>
<dbReference type="InterPro" id="IPR050483">
    <property type="entry name" value="CoA-transferase_III_domain"/>
</dbReference>
<dbReference type="GeneID" id="301135238"/>
<dbReference type="PANTHER" id="PTHR48207:SF3">
    <property type="entry name" value="SUCCINATE--HYDROXYMETHYLGLUTARATE COA-TRANSFERASE"/>
    <property type="match status" value="1"/>
</dbReference>
<dbReference type="EMBL" id="LILB01000001">
    <property type="protein sequence ID" value="KOO51609.1"/>
    <property type="molecule type" value="Genomic_DNA"/>
</dbReference>
<protein>
    <recommendedName>
        <fullName evidence="4">Formyl-CoA transferase</fullName>
    </recommendedName>
</protein>
<dbReference type="PANTHER" id="PTHR48207">
    <property type="entry name" value="SUCCINATE--HYDROXYMETHYLGLUTARATE COA-TRANSFERASE"/>
    <property type="match status" value="1"/>
</dbReference>
<dbReference type="STRING" id="263475.AMD00_03850"/>
<evidence type="ECO:0000313" key="2">
    <source>
        <dbReference type="EMBL" id="KOO51609.1"/>
    </source>
</evidence>
<dbReference type="InterPro" id="IPR023606">
    <property type="entry name" value="CoA-Trfase_III_dom_1_sf"/>
</dbReference>
<dbReference type="RefSeq" id="WP_053415755.1">
    <property type="nucleotide sequence ID" value="NZ_LILB01000001.1"/>
</dbReference>
<evidence type="ECO:0000313" key="3">
    <source>
        <dbReference type="Proteomes" id="UP000036867"/>
    </source>
</evidence>
<dbReference type="Gene3D" id="3.30.1540.10">
    <property type="entry name" value="formyl-coa transferase, domain 3"/>
    <property type="match status" value="1"/>
</dbReference>
<evidence type="ECO:0000256" key="1">
    <source>
        <dbReference type="ARBA" id="ARBA00022679"/>
    </source>
</evidence>
<accession>A0A0M0LKP0</accession>
<proteinExistence type="predicted"/>
<dbReference type="Pfam" id="PF02515">
    <property type="entry name" value="CoA_transf_3"/>
    <property type="match status" value="1"/>
</dbReference>
<reference evidence="3" key="1">
    <citation type="submission" date="2015-08" db="EMBL/GenBank/DDBJ databases">
        <title>Fjat-10028 dsm 16317.</title>
        <authorList>
            <person name="Liu B."/>
            <person name="Wang J."/>
            <person name="Zhu Y."/>
            <person name="Liu G."/>
            <person name="Chen Q."/>
            <person name="Chen Z."/>
            <person name="Lan J."/>
            <person name="Che J."/>
            <person name="Ge C."/>
            <person name="Shi H."/>
            <person name="Pan Z."/>
            <person name="Liu X."/>
        </authorList>
    </citation>
    <scope>NUCLEOTIDE SEQUENCE [LARGE SCALE GENOMIC DNA]</scope>
    <source>
        <strain evidence="3">DSM 16317</strain>
    </source>
</reference>
<dbReference type="AlphaFoldDB" id="A0A0M0LKP0"/>
<name>A0A0M0LKP0_9BACL</name>
<organism evidence="2 3">
    <name type="scientific">Viridibacillus arvi</name>
    <dbReference type="NCBI Taxonomy" id="263475"/>
    <lineage>
        <taxon>Bacteria</taxon>
        <taxon>Bacillati</taxon>
        <taxon>Bacillota</taxon>
        <taxon>Bacilli</taxon>
        <taxon>Bacillales</taxon>
        <taxon>Caryophanaceae</taxon>
        <taxon>Viridibacillus</taxon>
    </lineage>
</organism>
<gene>
    <name evidence="2" type="ORF">AMD00_03850</name>
</gene>
<dbReference type="GO" id="GO:0008410">
    <property type="term" value="F:CoA-transferase activity"/>
    <property type="evidence" value="ECO:0007669"/>
    <property type="project" value="TreeGrafter"/>
</dbReference>
<dbReference type="Proteomes" id="UP000036867">
    <property type="component" value="Unassembled WGS sequence"/>
</dbReference>
<sequence length="395" mass="43202">MAGPLEGIKVLELSRTLAGPFCSMQLADMGAEIIKVEQPGIGDETRSYIPPEINGESTYFMSLNKNKKGITLNLKTEEGQRIVKQLVKNSDVLIENFRNGTMEKFGLGYDVLKEINPRLVYCAVSGFGRTGPMKDEPAYDLLMQGFGGLMSVTGEEGRTPVKVGFSIVDLATGLYASLGVVLALLAREKTGKGQFVESSLLDTIVSLSNYLGQGVLATGKVPRRLGSAHPTLVPYQAFEAKDGYVIIAVPNDWLWRKMCDALDLHDLKDHPKFAVNVNRVANREELVGILTEYTKSKDSSEIIERLKHAGVPSGPINDLAQLLSHPQVQYREMIQEVEHPTIGMLKMLGIPLKLSDTPGSVRKAPPILGENTNEVLANLGYSSEDISNFKEKGII</sequence>
<dbReference type="PATRIC" id="fig|263475.3.peg.1155"/>
<dbReference type="InterPro" id="IPR044855">
    <property type="entry name" value="CoA-Trfase_III_dom3_sf"/>
</dbReference>